<dbReference type="Proteomes" id="UP000714380">
    <property type="component" value="Unassembled WGS sequence"/>
</dbReference>
<dbReference type="RefSeq" id="WP_225670493.1">
    <property type="nucleotide sequence ID" value="NZ_JAEDAH010000001.1"/>
</dbReference>
<name>A0ABS7ZKD2_9GAMM</name>
<evidence type="ECO:0000313" key="2">
    <source>
        <dbReference type="Proteomes" id="UP000714380"/>
    </source>
</evidence>
<protein>
    <recommendedName>
        <fullName evidence="3">DUF4168 domain-containing protein</fullName>
    </recommendedName>
</protein>
<sequence>MISALTNYLQNQPLPLSEETGSAADIQASQAVTDSSADSPENALYAPSQRALMVSAVATDFDVTALSASDTSSLQQRLQQYGLVSGQDLNAFAVINTARAELSEEDTINAVALLDDAVDQFAVKGVAYSERQQVSKLHTLIHNIASARPLQ</sequence>
<gene>
    <name evidence="1" type="ORF">I9W95_00275</name>
</gene>
<evidence type="ECO:0008006" key="3">
    <source>
        <dbReference type="Google" id="ProtNLM"/>
    </source>
</evidence>
<dbReference type="EMBL" id="JAEDAH010000001">
    <property type="protein sequence ID" value="MCA6062034.1"/>
    <property type="molecule type" value="Genomic_DNA"/>
</dbReference>
<organism evidence="1 2">
    <name type="scientific">Thalassolituus marinus</name>
    <dbReference type="NCBI Taxonomy" id="671053"/>
    <lineage>
        <taxon>Bacteria</taxon>
        <taxon>Pseudomonadati</taxon>
        <taxon>Pseudomonadota</taxon>
        <taxon>Gammaproteobacteria</taxon>
        <taxon>Oceanospirillales</taxon>
        <taxon>Oceanospirillaceae</taxon>
        <taxon>Thalassolituus</taxon>
    </lineage>
</organism>
<keyword evidence="2" id="KW-1185">Reference proteome</keyword>
<evidence type="ECO:0000313" key="1">
    <source>
        <dbReference type="EMBL" id="MCA6062034.1"/>
    </source>
</evidence>
<accession>A0ABS7ZKD2</accession>
<reference evidence="1 2" key="1">
    <citation type="submission" date="2020-12" db="EMBL/GenBank/DDBJ databases">
        <title>Novel Thalassolituus-related marine hydrocarbonoclastic bacteria mediated algae-derived hydrocarbons mineralization in twilight zone of the northern South China Sea.</title>
        <authorList>
            <person name="Dong C."/>
        </authorList>
    </citation>
    <scope>NUCLEOTIDE SEQUENCE [LARGE SCALE GENOMIC DNA]</scope>
    <source>
        <strain evidence="1 2">IMCC1826</strain>
    </source>
</reference>
<proteinExistence type="predicted"/>
<comment type="caution">
    <text evidence="1">The sequence shown here is derived from an EMBL/GenBank/DDBJ whole genome shotgun (WGS) entry which is preliminary data.</text>
</comment>